<accession>A0A8K0IH84</accession>
<dbReference type="InterPro" id="IPR041677">
    <property type="entry name" value="DNA2/NAM7_AAA_11"/>
</dbReference>
<dbReference type="Gene3D" id="2.40.30.270">
    <property type="match status" value="1"/>
</dbReference>
<dbReference type="AlphaFoldDB" id="A0A8K0IH84"/>
<dbReference type="Gene3D" id="3.40.50.300">
    <property type="entry name" value="P-loop containing nucleotide triphosphate hydrolases"/>
    <property type="match status" value="1"/>
</dbReference>
<dbReference type="InterPro" id="IPR049080">
    <property type="entry name" value="MOV-10-like_beta-barrel"/>
</dbReference>
<dbReference type="InterPro" id="IPR027417">
    <property type="entry name" value="P-loop_NTPase"/>
</dbReference>
<organism evidence="6 7">
    <name type="scientific">Cocos nucifera</name>
    <name type="common">Coconut palm</name>
    <dbReference type="NCBI Taxonomy" id="13894"/>
    <lineage>
        <taxon>Eukaryota</taxon>
        <taxon>Viridiplantae</taxon>
        <taxon>Streptophyta</taxon>
        <taxon>Embryophyta</taxon>
        <taxon>Tracheophyta</taxon>
        <taxon>Spermatophyta</taxon>
        <taxon>Magnoliopsida</taxon>
        <taxon>Liliopsida</taxon>
        <taxon>Arecaceae</taxon>
        <taxon>Arecoideae</taxon>
        <taxon>Cocoseae</taxon>
        <taxon>Attaleinae</taxon>
        <taxon>Cocos</taxon>
    </lineage>
</organism>
<dbReference type="GO" id="GO:0016787">
    <property type="term" value="F:hydrolase activity"/>
    <property type="evidence" value="ECO:0007669"/>
    <property type="project" value="UniProtKB-KW"/>
</dbReference>
<dbReference type="SUPFAM" id="SSF52540">
    <property type="entry name" value="P-loop containing nucleoside triphosphate hydrolases"/>
    <property type="match status" value="1"/>
</dbReference>
<evidence type="ECO:0000259" key="5">
    <source>
        <dbReference type="Pfam" id="PF21634"/>
    </source>
</evidence>
<evidence type="ECO:0000313" key="6">
    <source>
        <dbReference type="EMBL" id="KAG1358655.1"/>
    </source>
</evidence>
<protein>
    <recommendedName>
        <fullName evidence="8">RNA helicase SDE3</fullName>
    </recommendedName>
</protein>
<dbReference type="Proteomes" id="UP000797356">
    <property type="component" value="Chromosome 8"/>
</dbReference>
<dbReference type="OrthoDB" id="6513042at2759"/>
<evidence type="ECO:0000256" key="2">
    <source>
        <dbReference type="ARBA" id="ARBA00005601"/>
    </source>
</evidence>
<dbReference type="Pfam" id="PF13086">
    <property type="entry name" value="AAA_11"/>
    <property type="match status" value="1"/>
</dbReference>
<feature type="domain" description="DNA2/NAM7 helicase helicase" evidence="4">
    <location>
        <begin position="214"/>
        <end position="308"/>
    </location>
</feature>
<gene>
    <name evidence="6" type="ORF">COCNU_08G001010</name>
</gene>
<dbReference type="Pfam" id="PF21634">
    <property type="entry name" value="MOV-10_beta-barrel"/>
    <property type="match status" value="1"/>
</dbReference>
<dbReference type="PANTHER" id="PTHR45418">
    <property type="entry name" value="CANCER/TESTIS ANTIGEN 55"/>
    <property type="match status" value="1"/>
</dbReference>
<proteinExistence type="inferred from homology"/>
<name>A0A8K0IH84_COCNU</name>
<comment type="subcellular location">
    <subcellularLocation>
        <location evidence="1">Cytoplasm</location>
    </subcellularLocation>
</comment>
<feature type="domain" description="Helicase MOV-10-like beta-barrel" evidence="5">
    <location>
        <begin position="91"/>
        <end position="166"/>
    </location>
</feature>
<dbReference type="PANTHER" id="PTHR45418:SF5">
    <property type="entry name" value="BRCA2-INTERACTING PROTEIN-LIKE-RELATED"/>
    <property type="match status" value="1"/>
</dbReference>
<dbReference type="FunFam" id="3.40.50.300:FF:001468">
    <property type="entry name" value="Probable RNA helicase SDE3"/>
    <property type="match status" value="1"/>
</dbReference>
<dbReference type="GO" id="GO:0005524">
    <property type="term" value="F:ATP binding"/>
    <property type="evidence" value="ECO:0007669"/>
    <property type="project" value="UniProtKB-KW"/>
</dbReference>
<comment type="caution">
    <text evidence="6">The sequence shown here is derived from an EMBL/GenBank/DDBJ whole genome shotgun (WGS) entry which is preliminary data.</text>
</comment>
<reference evidence="6" key="1">
    <citation type="journal article" date="2017" name="Gigascience">
        <title>The genome draft of coconut (Cocos nucifera).</title>
        <authorList>
            <person name="Xiao Y."/>
            <person name="Xu P."/>
            <person name="Fan H."/>
            <person name="Baudouin L."/>
            <person name="Xia W."/>
            <person name="Bocs S."/>
            <person name="Xu J."/>
            <person name="Li Q."/>
            <person name="Guo A."/>
            <person name="Zhou L."/>
            <person name="Li J."/>
            <person name="Wu Y."/>
            <person name="Ma Z."/>
            <person name="Armero A."/>
            <person name="Issali A.E."/>
            <person name="Liu N."/>
            <person name="Peng M."/>
            <person name="Yang Y."/>
        </authorList>
    </citation>
    <scope>NUCLEOTIDE SEQUENCE</scope>
    <source>
        <tissue evidence="6">Spear leaf of Hainan Tall coconut</tissue>
    </source>
</reference>
<keyword evidence="3" id="KW-0963">Cytoplasm</keyword>
<dbReference type="GO" id="GO:0004386">
    <property type="term" value="F:helicase activity"/>
    <property type="evidence" value="ECO:0007669"/>
    <property type="project" value="UniProtKB-KW"/>
</dbReference>
<evidence type="ECO:0008006" key="8">
    <source>
        <dbReference type="Google" id="ProtNLM"/>
    </source>
</evidence>
<dbReference type="GO" id="GO:0005737">
    <property type="term" value="C:cytoplasm"/>
    <property type="evidence" value="ECO:0007669"/>
    <property type="project" value="UniProtKB-SubCell"/>
</dbReference>
<reference evidence="6" key="2">
    <citation type="submission" date="2019-07" db="EMBL/GenBank/DDBJ databases">
        <authorList>
            <person name="Yang Y."/>
            <person name="Bocs S."/>
            <person name="Baudouin L."/>
        </authorList>
    </citation>
    <scope>NUCLEOTIDE SEQUENCE</scope>
    <source>
        <tissue evidence="6">Spear leaf of Hainan Tall coconut</tissue>
    </source>
</reference>
<keyword evidence="7" id="KW-1185">Reference proteome</keyword>
<evidence type="ECO:0000256" key="3">
    <source>
        <dbReference type="ARBA" id="ARBA00022490"/>
    </source>
</evidence>
<dbReference type="EMBL" id="CM017879">
    <property type="protein sequence ID" value="KAG1358655.1"/>
    <property type="molecule type" value="Genomic_DNA"/>
</dbReference>
<evidence type="ECO:0000256" key="1">
    <source>
        <dbReference type="ARBA" id="ARBA00004496"/>
    </source>
</evidence>
<sequence length="363" mass="41904">MEPPSDDADEEVRCRFVGLKYLEDRVLQPAQTLTIWLSCKPEEIGLHTVVIHFDLGDEKIEKVAFLLAEDKVSQSLFSDKPYSRARNDSIRHNQILSLEVPGLAERRPSLVYGDYIFVQLATHSPDDDNRTYQGIIQRVEADEIFLRFDENLHRRHRNKNLYNVSFKYNRVNMRRLYQAILAAEKLGPQFLFPWQSSHRRMIETSSFMPLNAFLNSEQVRSVEMILGCKGAPPYVIYGPPGTGKMMTLAEAILQLYKTRRKARIPVCAPSNNAADHILEKLLDGESIGIRENDIFRLNATTRRYEDVQPEFIQFCFFEDMVFKHCPPLKALLCYKIIASIYTSASLLYSEGIYKGHFSQHFLG</sequence>
<evidence type="ECO:0000313" key="7">
    <source>
        <dbReference type="Proteomes" id="UP000797356"/>
    </source>
</evidence>
<comment type="similarity">
    <text evidence="2">Belongs to the DNA2/NAM7 helicase family. SDE3 subfamily.</text>
</comment>
<evidence type="ECO:0000259" key="4">
    <source>
        <dbReference type="Pfam" id="PF13086"/>
    </source>
</evidence>